<feature type="compositionally biased region" description="Low complexity" evidence="1">
    <location>
        <begin position="37"/>
        <end position="52"/>
    </location>
</feature>
<evidence type="ECO:0000259" key="2">
    <source>
        <dbReference type="Pfam" id="PF15249"/>
    </source>
</evidence>
<organism evidence="3 4">
    <name type="scientific">Paramarasmius palmivorus</name>
    <dbReference type="NCBI Taxonomy" id="297713"/>
    <lineage>
        <taxon>Eukaryota</taxon>
        <taxon>Fungi</taxon>
        <taxon>Dikarya</taxon>
        <taxon>Basidiomycota</taxon>
        <taxon>Agaricomycotina</taxon>
        <taxon>Agaricomycetes</taxon>
        <taxon>Agaricomycetidae</taxon>
        <taxon>Agaricales</taxon>
        <taxon>Marasmiineae</taxon>
        <taxon>Marasmiaceae</taxon>
        <taxon>Paramarasmius</taxon>
    </lineage>
</organism>
<sequence length="398" mass="43029">MSLPQFSSFSSLSTPTSTQNVSNFTQKVTPSSTQLVAGASSSSQPGPSSWQSPTVNKKKTRTKEENDIIEGTAARFASKLAEDHTAVLNPDVDSAFTDTLDVVKRLLPYHIYLNPNEDLETIVLDRKGKSKADELRNENQETKFAIECYKRRQKLEARFRKARMKPGKDPFKEEAIVLGQLALESDRADMALLHSEVRAARNELDRLERAKRAAAAPARTSTYYPSQAQAQPQIPSQTQTTTTPTPVAQTTYYRAYPYAYAQAYGAAPATAPAAPPPVAPPPASTSYQAGVAIPVQLPVSSLPALHQLGIIPVPAPVVPTTGQAAPPAVLRGSNGTMLSLEINVSLLQPNQMSGLAVILNSLMTRPSNTSTTNVASSPPPPPPSLHLVRLRRLLVFRM</sequence>
<evidence type="ECO:0000256" key="1">
    <source>
        <dbReference type="SAM" id="MobiDB-lite"/>
    </source>
</evidence>
<evidence type="ECO:0000313" key="3">
    <source>
        <dbReference type="EMBL" id="KAK7053324.1"/>
    </source>
</evidence>
<protein>
    <recommendedName>
        <fullName evidence="2">GLTSCR protein conserved domain-containing protein</fullName>
    </recommendedName>
</protein>
<name>A0AAW0DLG6_9AGAR</name>
<evidence type="ECO:0000313" key="4">
    <source>
        <dbReference type="Proteomes" id="UP001383192"/>
    </source>
</evidence>
<dbReference type="InterPro" id="IPR015671">
    <property type="entry name" value="GSCR1_dom"/>
</dbReference>
<reference evidence="3 4" key="1">
    <citation type="submission" date="2024-01" db="EMBL/GenBank/DDBJ databases">
        <title>A draft genome for a cacao thread blight-causing isolate of Paramarasmius palmivorus.</title>
        <authorList>
            <person name="Baruah I.K."/>
            <person name="Bukari Y."/>
            <person name="Amoako-Attah I."/>
            <person name="Meinhardt L.W."/>
            <person name="Bailey B.A."/>
            <person name="Cohen S.P."/>
        </authorList>
    </citation>
    <scope>NUCLEOTIDE SEQUENCE [LARGE SCALE GENOMIC DNA]</scope>
    <source>
        <strain evidence="3 4">GH-12</strain>
    </source>
</reference>
<feature type="compositionally biased region" description="Low complexity" evidence="1">
    <location>
        <begin position="1"/>
        <end position="19"/>
    </location>
</feature>
<proteinExistence type="predicted"/>
<comment type="caution">
    <text evidence="3">The sequence shown here is derived from an EMBL/GenBank/DDBJ whole genome shotgun (WGS) entry which is preliminary data.</text>
</comment>
<dbReference type="Proteomes" id="UP001383192">
    <property type="component" value="Unassembled WGS sequence"/>
</dbReference>
<keyword evidence="4" id="KW-1185">Reference proteome</keyword>
<gene>
    <name evidence="3" type="ORF">VNI00_003950</name>
</gene>
<feature type="region of interest" description="Disordered" evidence="1">
    <location>
        <begin position="1"/>
        <end position="67"/>
    </location>
</feature>
<feature type="domain" description="GLTSCR protein conserved" evidence="2">
    <location>
        <begin position="83"/>
        <end position="192"/>
    </location>
</feature>
<feature type="compositionally biased region" description="Low complexity" evidence="1">
    <location>
        <begin position="213"/>
        <end position="245"/>
    </location>
</feature>
<dbReference type="AlphaFoldDB" id="A0AAW0DLG6"/>
<dbReference type="EMBL" id="JAYKXP010000010">
    <property type="protein sequence ID" value="KAK7053324.1"/>
    <property type="molecule type" value="Genomic_DNA"/>
</dbReference>
<dbReference type="Pfam" id="PF15249">
    <property type="entry name" value="GLTSCR1"/>
    <property type="match status" value="1"/>
</dbReference>
<feature type="region of interest" description="Disordered" evidence="1">
    <location>
        <begin position="210"/>
        <end position="245"/>
    </location>
</feature>
<feature type="compositionally biased region" description="Polar residues" evidence="1">
    <location>
        <begin position="20"/>
        <end position="35"/>
    </location>
</feature>
<accession>A0AAW0DLG6</accession>